<gene>
    <name evidence="2" type="ORF">DCAR_0415573</name>
</gene>
<dbReference type="Pfam" id="PF10536">
    <property type="entry name" value="PMD"/>
    <property type="match status" value="1"/>
</dbReference>
<accession>A0AAF1AVA4</accession>
<protein>
    <recommendedName>
        <fullName evidence="1">Aminotransferase-like plant mobile domain-containing protein</fullName>
    </recommendedName>
</protein>
<dbReference type="GO" id="GO:0010073">
    <property type="term" value="P:meristem maintenance"/>
    <property type="evidence" value="ECO:0007669"/>
    <property type="project" value="InterPro"/>
</dbReference>
<feature type="domain" description="Aminotransferase-like plant mobile" evidence="1">
    <location>
        <begin position="15"/>
        <end position="103"/>
    </location>
</feature>
<dbReference type="Proteomes" id="UP000077755">
    <property type="component" value="Chromosome 4"/>
</dbReference>
<keyword evidence="3" id="KW-1185">Reference proteome</keyword>
<dbReference type="AlphaFoldDB" id="A0AAF1AVA4"/>
<organism evidence="2 3">
    <name type="scientific">Daucus carota subsp. sativus</name>
    <name type="common">Carrot</name>
    <dbReference type="NCBI Taxonomy" id="79200"/>
    <lineage>
        <taxon>Eukaryota</taxon>
        <taxon>Viridiplantae</taxon>
        <taxon>Streptophyta</taxon>
        <taxon>Embryophyta</taxon>
        <taxon>Tracheophyta</taxon>
        <taxon>Spermatophyta</taxon>
        <taxon>Magnoliopsida</taxon>
        <taxon>eudicotyledons</taxon>
        <taxon>Gunneridae</taxon>
        <taxon>Pentapetalae</taxon>
        <taxon>asterids</taxon>
        <taxon>campanulids</taxon>
        <taxon>Apiales</taxon>
        <taxon>Apiaceae</taxon>
        <taxon>Apioideae</taxon>
        <taxon>Scandiceae</taxon>
        <taxon>Daucinae</taxon>
        <taxon>Daucus</taxon>
        <taxon>Daucus sect. Daucus</taxon>
    </lineage>
</organism>
<name>A0AAF1AVA4_DAUCS</name>
<proteinExistence type="predicted"/>
<evidence type="ECO:0000259" key="1">
    <source>
        <dbReference type="Pfam" id="PF10536"/>
    </source>
</evidence>
<dbReference type="InterPro" id="IPR019557">
    <property type="entry name" value="AminoTfrase-like_pln_mobile"/>
</dbReference>
<reference evidence="2" key="2">
    <citation type="submission" date="2022-03" db="EMBL/GenBank/DDBJ databases">
        <title>Draft title - Genomic analysis of global carrot germplasm unveils the trajectory of domestication and the origin of high carotenoid orange carrot.</title>
        <authorList>
            <person name="Iorizzo M."/>
            <person name="Ellison S."/>
            <person name="Senalik D."/>
            <person name="Macko-Podgorni A."/>
            <person name="Grzebelus D."/>
            <person name="Bostan H."/>
            <person name="Rolling W."/>
            <person name="Curaba J."/>
            <person name="Simon P."/>
        </authorList>
    </citation>
    <scope>NUCLEOTIDE SEQUENCE</scope>
    <source>
        <tissue evidence="2">Leaf</tissue>
    </source>
</reference>
<dbReference type="InterPro" id="IPR044824">
    <property type="entry name" value="MAIN-like"/>
</dbReference>
<dbReference type="PANTHER" id="PTHR46033:SF80">
    <property type="entry name" value="PROTEIN MAIN-LIKE 2-LIKE"/>
    <property type="match status" value="1"/>
</dbReference>
<sequence>MLFFNRYSEHWIVVESDHDIESFARCLRVTELVGLDNIEHYLPQRVAMQFGLDQDVIPLVMRSNECPKTAWRSYNKSLKGTTIYIPPRLYEFDYSSRYVVWWRDQPPMNEKMVTTCIQNEKYLSLISWG</sequence>
<evidence type="ECO:0000313" key="3">
    <source>
        <dbReference type="Proteomes" id="UP000077755"/>
    </source>
</evidence>
<reference evidence="2" key="1">
    <citation type="journal article" date="2016" name="Nat. Genet.">
        <title>A high-quality carrot genome assembly provides new insights into carotenoid accumulation and asterid genome evolution.</title>
        <authorList>
            <person name="Iorizzo M."/>
            <person name="Ellison S."/>
            <person name="Senalik D."/>
            <person name="Zeng P."/>
            <person name="Satapoomin P."/>
            <person name="Huang J."/>
            <person name="Bowman M."/>
            <person name="Iovene M."/>
            <person name="Sanseverino W."/>
            <person name="Cavagnaro P."/>
            <person name="Yildiz M."/>
            <person name="Macko-Podgorni A."/>
            <person name="Moranska E."/>
            <person name="Grzebelus E."/>
            <person name="Grzebelus D."/>
            <person name="Ashrafi H."/>
            <person name="Zheng Z."/>
            <person name="Cheng S."/>
            <person name="Spooner D."/>
            <person name="Van Deynze A."/>
            <person name="Simon P."/>
        </authorList>
    </citation>
    <scope>NUCLEOTIDE SEQUENCE</scope>
    <source>
        <tissue evidence="2">Leaf</tissue>
    </source>
</reference>
<dbReference type="EMBL" id="CP093346">
    <property type="protein sequence ID" value="WOG96239.1"/>
    <property type="molecule type" value="Genomic_DNA"/>
</dbReference>
<evidence type="ECO:0000313" key="2">
    <source>
        <dbReference type="EMBL" id="WOG96239.1"/>
    </source>
</evidence>
<dbReference type="PANTHER" id="PTHR46033">
    <property type="entry name" value="PROTEIN MAIN-LIKE 2"/>
    <property type="match status" value="1"/>
</dbReference>